<evidence type="ECO:0000313" key="1">
    <source>
        <dbReference type="EMBL" id="MRX69893.1"/>
    </source>
</evidence>
<evidence type="ECO:0000313" key="2">
    <source>
        <dbReference type="Proteomes" id="UP000468990"/>
    </source>
</evidence>
<dbReference type="RefSeq" id="WP_154275386.1">
    <property type="nucleotide sequence ID" value="NZ_FXTA01000001.1"/>
</dbReference>
<dbReference type="EMBL" id="WKKG01000010">
    <property type="protein sequence ID" value="MRX69893.1"/>
    <property type="molecule type" value="Genomic_DNA"/>
</dbReference>
<proteinExistence type="predicted"/>
<reference evidence="1 2" key="1">
    <citation type="submission" date="2019-11" db="EMBL/GenBank/DDBJ databases">
        <title>Flavobacterium resistens genome.</title>
        <authorList>
            <person name="Wilson V.M."/>
            <person name="Newman J.D."/>
        </authorList>
    </citation>
    <scope>NUCLEOTIDE SEQUENCE [LARGE SCALE GENOMIC DNA]</scope>
    <source>
        <strain evidence="1 2">DSM 19382</strain>
    </source>
</reference>
<comment type="caution">
    <text evidence="1">The sequence shown here is derived from an EMBL/GenBank/DDBJ whole genome shotgun (WGS) entry which is preliminary data.</text>
</comment>
<accession>A0ABW9QBF7</accession>
<sequence>MTRNQQLIIFGGQTVAQCKNWAPAGANPAMYPNYPCAEIYEPVEPLEPFEP</sequence>
<name>A0ABW9QBF7_9FLAO</name>
<keyword evidence="2" id="KW-1185">Reference proteome</keyword>
<protein>
    <submittedName>
        <fullName evidence="1">Uncharacterized protein</fullName>
    </submittedName>
</protein>
<organism evidence="1 2">
    <name type="scientific">Flavobacterium resistens</name>
    <dbReference type="NCBI Taxonomy" id="443612"/>
    <lineage>
        <taxon>Bacteria</taxon>
        <taxon>Pseudomonadati</taxon>
        <taxon>Bacteroidota</taxon>
        <taxon>Flavobacteriia</taxon>
        <taxon>Flavobacteriales</taxon>
        <taxon>Flavobacteriaceae</taxon>
        <taxon>Flavobacterium</taxon>
    </lineage>
</organism>
<dbReference type="Proteomes" id="UP000468990">
    <property type="component" value="Unassembled WGS sequence"/>
</dbReference>
<gene>
    <name evidence="1" type="ORF">GJU42_18125</name>
</gene>